<evidence type="ECO:0000256" key="1">
    <source>
        <dbReference type="SAM" id="Phobius"/>
    </source>
</evidence>
<protein>
    <submittedName>
        <fullName evidence="2">Uncharacterized protein</fullName>
    </submittedName>
</protein>
<sequence>MQKKQIGLKLIRILESTKATQYFILYTIGLLSYGIGSSLFLNNVFLETIVIKSDRVTLKFVGALCVLIGIGILLFIVYQYYKKVSLKQKMIKAIQNYILLVFVMGLIIGGIGKLIVAFTNRDYDWVKQFIWILTTLMQGELRFILIYYCLTLYKDQKFDWKSKGFFKLLLGVCLLLGLSILCRLLYPLLGTVVMFITDMIMMTGIVYFELFNQKKEN</sequence>
<keyword evidence="1" id="KW-0472">Membrane</keyword>
<feature type="transmembrane region" description="Helical" evidence="1">
    <location>
        <begin position="93"/>
        <end position="117"/>
    </location>
</feature>
<keyword evidence="1" id="KW-0812">Transmembrane</keyword>
<feature type="transmembrane region" description="Helical" evidence="1">
    <location>
        <begin position="60"/>
        <end position="81"/>
    </location>
</feature>
<evidence type="ECO:0000313" key="3">
    <source>
        <dbReference type="Proteomes" id="UP000516280"/>
    </source>
</evidence>
<dbReference type="Proteomes" id="UP000516280">
    <property type="component" value="Chromosome"/>
</dbReference>
<dbReference type="EMBL" id="CP017195">
    <property type="protein sequence ID" value="QDJ27218.1"/>
    <property type="molecule type" value="Genomic_DNA"/>
</dbReference>
<dbReference type="KEGG" id="lpaa:BHS01_00890"/>
<gene>
    <name evidence="2" type="ORF">BHS01_00890</name>
</gene>
<keyword evidence="1" id="KW-1133">Transmembrane helix</keyword>
<accession>A0A7L4WA39</accession>
<feature type="transmembrane region" description="Helical" evidence="1">
    <location>
        <begin position="21"/>
        <end position="40"/>
    </location>
</feature>
<name>A0A7L4WA39_9LACT</name>
<organism evidence="2 3">
    <name type="scientific">Pseudolactococcus paracarnosus</name>
    <dbReference type="NCBI Taxonomy" id="2749962"/>
    <lineage>
        <taxon>Bacteria</taxon>
        <taxon>Bacillati</taxon>
        <taxon>Bacillota</taxon>
        <taxon>Bacilli</taxon>
        <taxon>Lactobacillales</taxon>
        <taxon>Streptococcaceae</taxon>
        <taxon>Pseudolactococcus</taxon>
    </lineage>
</organism>
<reference evidence="2 3" key="1">
    <citation type="submission" date="2016-09" db="EMBL/GenBank/DDBJ databases">
        <title>Lactic acid bacteria from MAP meat Genome sequencing and assembly.</title>
        <authorList>
            <person name="Behr J."/>
            <person name="Hilgarth M."/>
            <person name="Vogel R.F."/>
        </authorList>
    </citation>
    <scope>NUCLEOTIDE SEQUENCE [LARGE SCALE GENOMIC DNA]</scope>
    <source>
        <strain evidence="2 3">TMW21615</strain>
    </source>
</reference>
<feature type="transmembrane region" description="Helical" evidence="1">
    <location>
        <begin position="192"/>
        <end position="211"/>
    </location>
</feature>
<proteinExistence type="predicted"/>
<evidence type="ECO:0000313" key="2">
    <source>
        <dbReference type="EMBL" id="QDJ27218.1"/>
    </source>
</evidence>
<dbReference type="AlphaFoldDB" id="A0A7L4WA39"/>
<dbReference type="RefSeq" id="WP_109833880.1">
    <property type="nucleotide sequence ID" value="NZ_CP017195.1"/>
</dbReference>
<feature type="transmembrane region" description="Helical" evidence="1">
    <location>
        <begin position="129"/>
        <end position="153"/>
    </location>
</feature>
<feature type="transmembrane region" description="Helical" evidence="1">
    <location>
        <begin position="165"/>
        <end position="186"/>
    </location>
</feature>